<feature type="region of interest" description="Disordered" evidence="1">
    <location>
        <begin position="1"/>
        <end position="22"/>
    </location>
</feature>
<gene>
    <name evidence="2" type="ORF">Prudu_012981</name>
</gene>
<sequence length="181" mass="20841">MIMEAQKRGSAKGKRKAESTVQQTRVGRDAFFNFMKKERHEMGKVANAKLDHKVQEEIANKWRKLNLQRRQHMVLPWKVQAGNPDRFHRTVEKLSNEKRLAINAIGFGNVSSLSCTRLHRQLCHFLIQKFNPDTSSIELHGNFGRVMGLKNTGEDVQLDRPVEDEKVKQLVKSFGGNGKEY</sequence>
<name>A0A4Y1RE30_PRUDU</name>
<reference evidence="2" key="1">
    <citation type="journal article" date="2019" name="Science">
        <title>Mutation of a bHLH transcription factor allowed almond domestication.</title>
        <authorList>
            <person name="Sanchez-Perez R."/>
            <person name="Pavan S."/>
            <person name="Mazzeo R."/>
            <person name="Moldovan C."/>
            <person name="Aiese Cigliano R."/>
            <person name="Del Cueto J."/>
            <person name="Ricciardi F."/>
            <person name="Lotti C."/>
            <person name="Ricciardi L."/>
            <person name="Dicenta F."/>
            <person name="Lopez-Marques R.L."/>
            <person name="Lindberg Moller B."/>
        </authorList>
    </citation>
    <scope>NUCLEOTIDE SEQUENCE</scope>
</reference>
<proteinExistence type="predicted"/>
<dbReference type="AlphaFoldDB" id="A0A4Y1RE30"/>
<protein>
    <submittedName>
        <fullName evidence="2">Uncharacterized protein</fullName>
    </submittedName>
</protein>
<organism evidence="2">
    <name type="scientific">Prunus dulcis</name>
    <name type="common">Almond</name>
    <name type="synonym">Amygdalus dulcis</name>
    <dbReference type="NCBI Taxonomy" id="3755"/>
    <lineage>
        <taxon>Eukaryota</taxon>
        <taxon>Viridiplantae</taxon>
        <taxon>Streptophyta</taxon>
        <taxon>Embryophyta</taxon>
        <taxon>Tracheophyta</taxon>
        <taxon>Spermatophyta</taxon>
        <taxon>Magnoliopsida</taxon>
        <taxon>eudicotyledons</taxon>
        <taxon>Gunneridae</taxon>
        <taxon>Pentapetalae</taxon>
        <taxon>rosids</taxon>
        <taxon>fabids</taxon>
        <taxon>Rosales</taxon>
        <taxon>Rosaceae</taxon>
        <taxon>Amygdaloideae</taxon>
        <taxon>Amygdaleae</taxon>
        <taxon>Prunus</taxon>
    </lineage>
</organism>
<evidence type="ECO:0000313" key="2">
    <source>
        <dbReference type="EMBL" id="BBH02432.1"/>
    </source>
</evidence>
<evidence type="ECO:0000256" key="1">
    <source>
        <dbReference type="SAM" id="MobiDB-lite"/>
    </source>
</evidence>
<accession>A0A4Y1RE30</accession>
<dbReference type="EMBL" id="AP019300">
    <property type="protein sequence ID" value="BBH02432.1"/>
    <property type="molecule type" value="Genomic_DNA"/>
</dbReference>